<dbReference type="Proteomes" id="UP000266441">
    <property type="component" value="Unassembled WGS sequence"/>
</dbReference>
<dbReference type="InterPro" id="IPR043131">
    <property type="entry name" value="BCAT-like_N"/>
</dbReference>
<dbReference type="GO" id="GO:0003824">
    <property type="term" value="F:catalytic activity"/>
    <property type="evidence" value="ECO:0007669"/>
    <property type="project" value="InterPro"/>
</dbReference>
<evidence type="ECO:0008006" key="3">
    <source>
        <dbReference type="Google" id="ProtNLM"/>
    </source>
</evidence>
<dbReference type="InterPro" id="IPR036038">
    <property type="entry name" value="Aminotransferase-like"/>
</dbReference>
<dbReference type="EMBL" id="QWET01000010">
    <property type="protein sequence ID" value="RIH64568.1"/>
    <property type="molecule type" value="Genomic_DNA"/>
</dbReference>
<dbReference type="InterPro" id="IPR043132">
    <property type="entry name" value="BCAT-like_C"/>
</dbReference>
<dbReference type="SUPFAM" id="SSF56752">
    <property type="entry name" value="D-aminoacid aminotransferase-like PLP-dependent enzymes"/>
    <property type="match status" value="1"/>
</dbReference>
<keyword evidence="2" id="KW-1185">Reference proteome</keyword>
<dbReference type="Pfam" id="PF01063">
    <property type="entry name" value="Aminotran_4"/>
    <property type="match status" value="1"/>
</dbReference>
<reference evidence="1 2" key="1">
    <citation type="journal article" date="2015" name="Int. J. Syst. Evol. Microbiol.">
        <title>Mariniphaga sediminis sp. nov., isolated from coastal sediment.</title>
        <authorList>
            <person name="Wang F.Q."/>
            <person name="Shen Q.Y."/>
            <person name="Chen G.J."/>
            <person name="Du Z.J."/>
        </authorList>
    </citation>
    <scope>NUCLEOTIDE SEQUENCE [LARGE SCALE GENOMIC DNA]</scope>
    <source>
        <strain evidence="1 2">SY21</strain>
    </source>
</reference>
<gene>
    <name evidence="1" type="ORF">D1164_14525</name>
</gene>
<name>A0A399D047_9BACT</name>
<evidence type="ECO:0000313" key="1">
    <source>
        <dbReference type="EMBL" id="RIH64568.1"/>
    </source>
</evidence>
<proteinExistence type="predicted"/>
<dbReference type="Gene3D" id="3.30.470.10">
    <property type="match status" value="1"/>
</dbReference>
<protein>
    <recommendedName>
        <fullName evidence="3">Aminotransferase class IV</fullName>
    </recommendedName>
</protein>
<organism evidence="1 2">
    <name type="scientific">Mariniphaga sediminis</name>
    <dbReference type="NCBI Taxonomy" id="1628158"/>
    <lineage>
        <taxon>Bacteria</taxon>
        <taxon>Pseudomonadati</taxon>
        <taxon>Bacteroidota</taxon>
        <taxon>Bacteroidia</taxon>
        <taxon>Marinilabiliales</taxon>
        <taxon>Prolixibacteraceae</taxon>
        <taxon>Mariniphaga</taxon>
    </lineage>
</organism>
<comment type="caution">
    <text evidence="1">The sequence shown here is derived from an EMBL/GenBank/DDBJ whole genome shotgun (WGS) entry which is preliminary data.</text>
</comment>
<evidence type="ECO:0000313" key="2">
    <source>
        <dbReference type="Proteomes" id="UP000266441"/>
    </source>
</evidence>
<dbReference type="AlphaFoldDB" id="A0A399D047"/>
<accession>A0A399D047</accession>
<dbReference type="Gene3D" id="3.20.10.10">
    <property type="entry name" value="D-amino Acid Aminotransferase, subunit A, domain 2"/>
    <property type="match status" value="1"/>
</dbReference>
<dbReference type="InterPro" id="IPR001544">
    <property type="entry name" value="Aminotrans_IV"/>
</dbReference>
<sequence>MNAEVPHTKKFILVNGKMTETDGINPDMVFLDASFRLSQKMWYGFGGIPLFYENLELLKTQAEVLKLPFPAEFENERELFRLTKRMLNKNKFYRSGNIHFQLFWNNESVHTLITCNAFENFDFPVSKEGLLVTFSKQKKNSGNTLSRFAFFNEGLWQAGLAEIRDTYFQQVIFLNEKDAICECARANIFMVKGNELFTPSSEAGSYIDVLKPFILDTATQSGLNVTERKKSTIPELWEMDEIFIASEILGFQWIMGIENKRFLHHYSGIIYQKLNERLSQTNS</sequence>